<dbReference type="InterPro" id="IPR027558">
    <property type="entry name" value="Pre_pil_HX9DG_C"/>
</dbReference>
<dbReference type="Proteomes" id="UP000316855">
    <property type="component" value="Chromosome"/>
</dbReference>
<dbReference type="KEGG" id="gax:Pan161_16710"/>
<dbReference type="Gene3D" id="3.30.700.10">
    <property type="entry name" value="Glycoprotein, Type 4 Pilin"/>
    <property type="match status" value="1"/>
</dbReference>
<evidence type="ECO:0000259" key="2">
    <source>
        <dbReference type="Pfam" id="PF07596"/>
    </source>
</evidence>
<gene>
    <name evidence="3" type="primary">xcpT_14</name>
    <name evidence="3" type="ORF">Pan161_16710</name>
</gene>
<proteinExistence type="predicted"/>
<dbReference type="InterPro" id="IPR011453">
    <property type="entry name" value="DUF1559"/>
</dbReference>
<organism evidence="3 4">
    <name type="scientific">Gimesia algae</name>
    <dbReference type="NCBI Taxonomy" id="2527971"/>
    <lineage>
        <taxon>Bacteria</taxon>
        <taxon>Pseudomonadati</taxon>
        <taxon>Planctomycetota</taxon>
        <taxon>Planctomycetia</taxon>
        <taxon>Planctomycetales</taxon>
        <taxon>Planctomycetaceae</taxon>
        <taxon>Gimesia</taxon>
    </lineage>
</organism>
<dbReference type="EMBL" id="CP036343">
    <property type="protein sequence ID" value="QDT90038.1"/>
    <property type="molecule type" value="Genomic_DNA"/>
</dbReference>
<dbReference type="Pfam" id="PF07596">
    <property type="entry name" value="SBP_bac_10"/>
    <property type="match status" value="1"/>
</dbReference>
<evidence type="ECO:0000256" key="1">
    <source>
        <dbReference type="SAM" id="Phobius"/>
    </source>
</evidence>
<keyword evidence="1" id="KW-0472">Membrane</keyword>
<dbReference type="InterPro" id="IPR012902">
    <property type="entry name" value="N_methyl_site"/>
</dbReference>
<keyword evidence="1" id="KW-0812">Transmembrane</keyword>
<dbReference type="SUPFAM" id="SSF54523">
    <property type="entry name" value="Pili subunits"/>
    <property type="match status" value="1"/>
</dbReference>
<dbReference type="AlphaFoldDB" id="A0A517VAL8"/>
<sequence>MSFKRIRASRSGFTLIELLVVIAIIAILIALLLPAVQQAREAARRSQCKNNLKQLGLAMHNYNDVFNMLPVPDVGISYATTSHWTTSWGISLLPYLDQAPAYNLFNQNAPNGVSDQSNQAVIQTQLAVFNCPSTPRSSPIQGVIEQEDDTSSFNTNLRAGSGDYFIARSFRDPAFTPQEITGALFNGDISGGVNWTQCGSRMNSITDGLTNTIFCFERSNFPNILRKGSVPKDPADYVYPSVVDTNFQGWWASTQHDRIRSWTHDGLQYYGPCVINCTNDWGGAFSYHTGGMHASLGDGSVRFLSANIDKGTFRSLIGKQDGQVVGEF</sequence>
<dbReference type="PROSITE" id="PS00409">
    <property type="entry name" value="PROKAR_NTER_METHYL"/>
    <property type="match status" value="1"/>
</dbReference>
<dbReference type="PANTHER" id="PTHR30093:SF2">
    <property type="entry name" value="TYPE II SECRETION SYSTEM PROTEIN H"/>
    <property type="match status" value="1"/>
</dbReference>
<protein>
    <submittedName>
        <fullName evidence="3">Type II secretion system protein G</fullName>
    </submittedName>
</protein>
<dbReference type="OrthoDB" id="289947at2"/>
<feature type="transmembrane region" description="Helical" evidence="1">
    <location>
        <begin position="12"/>
        <end position="36"/>
    </location>
</feature>
<accession>A0A517VAL8</accession>
<dbReference type="InterPro" id="IPR045584">
    <property type="entry name" value="Pilin-like"/>
</dbReference>
<dbReference type="NCBIfam" id="TIGR04294">
    <property type="entry name" value="pre_pil_HX9DG"/>
    <property type="match status" value="1"/>
</dbReference>
<dbReference type="Pfam" id="PF07963">
    <property type="entry name" value="N_methyl"/>
    <property type="match status" value="1"/>
</dbReference>
<dbReference type="RefSeq" id="WP_145225720.1">
    <property type="nucleotide sequence ID" value="NZ_CP036343.1"/>
</dbReference>
<dbReference type="PANTHER" id="PTHR30093">
    <property type="entry name" value="GENERAL SECRETION PATHWAY PROTEIN G"/>
    <property type="match status" value="1"/>
</dbReference>
<feature type="domain" description="DUF1559" evidence="2">
    <location>
        <begin position="37"/>
        <end position="310"/>
    </location>
</feature>
<evidence type="ECO:0000313" key="4">
    <source>
        <dbReference type="Proteomes" id="UP000316855"/>
    </source>
</evidence>
<evidence type="ECO:0000313" key="3">
    <source>
        <dbReference type="EMBL" id="QDT90038.1"/>
    </source>
</evidence>
<keyword evidence="1" id="KW-1133">Transmembrane helix</keyword>
<keyword evidence="4" id="KW-1185">Reference proteome</keyword>
<reference evidence="3 4" key="1">
    <citation type="submission" date="2019-02" db="EMBL/GenBank/DDBJ databases">
        <title>Deep-cultivation of Planctomycetes and their phenomic and genomic characterization uncovers novel biology.</title>
        <authorList>
            <person name="Wiegand S."/>
            <person name="Jogler M."/>
            <person name="Boedeker C."/>
            <person name="Pinto D."/>
            <person name="Vollmers J."/>
            <person name="Rivas-Marin E."/>
            <person name="Kohn T."/>
            <person name="Peeters S.H."/>
            <person name="Heuer A."/>
            <person name="Rast P."/>
            <person name="Oberbeckmann S."/>
            <person name="Bunk B."/>
            <person name="Jeske O."/>
            <person name="Meyerdierks A."/>
            <person name="Storesund J.E."/>
            <person name="Kallscheuer N."/>
            <person name="Luecker S."/>
            <person name="Lage O.M."/>
            <person name="Pohl T."/>
            <person name="Merkel B.J."/>
            <person name="Hornburger P."/>
            <person name="Mueller R.-W."/>
            <person name="Bruemmer F."/>
            <person name="Labrenz M."/>
            <person name="Spormann A.M."/>
            <person name="Op den Camp H."/>
            <person name="Overmann J."/>
            <person name="Amann R."/>
            <person name="Jetten M.S.M."/>
            <person name="Mascher T."/>
            <person name="Medema M.H."/>
            <person name="Devos D.P."/>
            <person name="Kaster A.-K."/>
            <person name="Ovreas L."/>
            <person name="Rohde M."/>
            <person name="Galperin M.Y."/>
            <person name="Jogler C."/>
        </authorList>
    </citation>
    <scope>NUCLEOTIDE SEQUENCE [LARGE SCALE GENOMIC DNA]</scope>
    <source>
        <strain evidence="3 4">Pan161</strain>
    </source>
</reference>
<dbReference type="NCBIfam" id="TIGR02532">
    <property type="entry name" value="IV_pilin_GFxxxE"/>
    <property type="match status" value="1"/>
</dbReference>
<name>A0A517VAL8_9PLAN</name>